<proteinExistence type="inferred from homology"/>
<dbReference type="SMART" id="SM00022">
    <property type="entry name" value="PLAc"/>
    <property type="match status" value="1"/>
</dbReference>
<feature type="signal peptide" evidence="9">
    <location>
        <begin position="1"/>
        <end position="34"/>
    </location>
</feature>
<sequence length="637" mass="69165">MFNTTKASSPLRSSVIAFVLLSLASHNILVYSQAATPAAPSYAPYRVQCPTDKKLLRMSGSAANNNQRLSPEEQAFQKGRRSVTSPLWRDYLTNGPGKATGYQNTALMAQNQTNWPVLGIAHSGGGERSMLYGAGVLNALDSGTTSSPIRGVYQLASYSTGLSGGSWLIASMTAHDHPTMPSLLPRVQMAIDVILPGGAFYNSWQFFQNILFVVLQKKIAGFKTSMVDFWGIALGQHFLPVVTSDDFYWTYSSTPRGAGMLLSSLRNTTSLREFQKPLPILVSGHMPLYNLNVNPDKLPIQGTTYIPLSAPTYEYSPFEFGSFDPQLSAFIPTEYLGTSLQSGKPNNSSGGGFLSFLSDAGNDCVRGFDQMSFIMGSTAAGFNTVFGSGTTDFPSKYAAVMNYFANNIGDSEPLMAHYPNPFKGVKGTTEFDRSNSDELLIVDGGENGENIPFNPLLAPARNVDVIMALDASADTDSHYPNGASMINTWLRVHKVLPSNTANFPPVPIEPQTWANQGFGTRPTFFGCNAPTTQGNGGYPLVVYLPNSPLSPSLTNTSSYQFQYSDQEMGLFISSVKNATTFPLSGPNKTIDQEWPTCLSCALIDRARNRLNVTRSAACEKCFARYCYQDGVLQPTSH</sequence>
<evidence type="ECO:0000256" key="8">
    <source>
        <dbReference type="PROSITE-ProRule" id="PRU00555"/>
    </source>
</evidence>
<dbReference type="GO" id="GO:0004622">
    <property type="term" value="F:phosphatidylcholine lysophospholipase activity"/>
    <property type="evidence" value="ECO:0007669"/>
    <property type="project" value="UniProtKB-EC"/>
</dbReference>
<comment type="similarity">
    <text evidence="1 9">Belongs to the lysophospholipase family.</text>
</comment>
<dbReference type="EMBL" id="VDEP01000472">
    <property type="protein sequence ID" value="KAA1075659.1"/>
    <property type="molecule type" value="Genomic_DNA"/>
</dbReference>
<comment type="catalytic activity">
    <reaction evidence="9">
        <text>a 1-acyl-sn-glycero-3-phosphocholine + H2O = sn-glycerol 3-phosphocholine + a fatty acid + H(+)</text>
        <dbReference type="Rhea" id="RHEA:15177"/>
        <dbReference type="ChEBI" id="CHEBI:15377"/>
        <dbReference type="ChEBI" id="CHEBI:15378"/>
        <dbReference type="ChEBI" id="CHEBI:16870"/>
        <dbReference type="ChEBI" id="CHEBI:28868"/>
        <dbReference type="ChEBI" id="CHEBI:58168"/>
        <dbReference type="EC" id="3.1.1.5"/>
    </reaction>
</comment>
<dbReference type="EC" id="3.1.1.5" evidence="2 9"/>
<dbReference type="FunFam" id="3.40.1090.10:FF:000010">
    <property type="entry name" value="Lysophospholipase"/>
    <property type="match status" value="1"/>
</dbReference>
<reference evidence="13 14" key="1">
    <citation type="submission" date="2019-05" db="EMBL/GenBank/DDBJ databases">
        <title>Emergence of the Ug99 lineage of the wheat stem rust pathogen through somatic hybridization.</title>
        <authorList>
            <person name="Li F."/>
            <person name="Upadhyaya N.M."/>
            <person name="Sperschneider J."/>
            <person name="Matny O."/>
            <person name="Nguyen-Phuc H."/>
            <person name="Mago R."/>
            <person name="Raley C."/>
            <person name="Miller M.E."/>
            <person name="Silverstein K.A.T."/>
            <person name="Henningsen E."/>
            <person name="Hirsch C.D."/>
            <person name="Visser B."/>
            <person name="Pretorius Z.A."/>
            <person name="Steffenson B.J."/>
            <person name="Schwessinger B."/>
            <person name="Dodds P.N."/>
            <person name="Figueroa M."/>
        </authorList>
    </citation>
    <scope>NUCLEOTIDE SEQUENCE [LARGE SCALE GENOMIC DNA]</scope>
    <source>
        <strain evidence="11">21-0</strain>
        <strain evidence="12 14">Ug99</strain>
    </source>
</reference>
<dbReference type="InterPro" id="IPR002642">
    <property type="entry name" value="LysoPLipase_cat_dom"/>
</dbReference>
<dbReference type="PANTHER" id="PTHR10728:SF33">
    <property type="entry name" value="LYSOPHOSPHOLIPASE 1-RELATED"/>
    <property type="match status" value="1"/>
</dbReference>
<dbReference type="InterPro" id="IPR016035">
    <property type="entry name" value="Acyl_Trfase/lysoPLipase"/>
</dbReference>
<feature type="chain" id="PRO_5033907385" description="Lysophospholipase" evidence="9">
    <location>
        <begin position="35"/>
        <end position="637"/>
    </location>
</feature>
<evidence type="ECO:0000313" key="14">
    <source>
        <dbReference type="Proteomes" id="UP000325313"/>
    </source>
</evidence>
<evidence type="ECO:0000256" key="1">
    <source>
        <dbReference type="ARBA" id="ARBA00008780"/>
    </source>
</evidence>
<gene>
    <name evidence="12" type="primary">PLB1_21</name>
    <name evidence="11" type="synonym">PLB1_25</name>
    <name evidence="11" type="ORF">PGT21_015837</name>
    <name evidence="12" type="ORF">PGTUg99_033969</name>
</gene>
<dbReference type="EMBL" id="VSWC01000183">
    <property type="protein sequence ID" value="KAA1069194.1"/>
    <property type="molecule type" value="Genomic_DNA"/>
</dbReference>
<evidence type="ECO:0000256" key="7">
    <source>
        <dbReference type="ARBA" id="ARBA00023180"/>
    </source>
</evidence>
<keyword evidence="13" id="KW-1185">Reference proteome</keyword>
<evidence type="ECO:0000256" key="2">
    <source>
        <dbReference type="ARBA" id="ARBA00013274"/>
    </source>
</evidence>
<keyword evidence="3 9" id="KW-0732">Signal</keyword>
<evidence type="ECO:0000313" key="11">
    <source>
        <dbReference type="EMBL" id="KAA1069194.1"/>
    </source>
</evidence>
<keyword evidence="4 8" id="KW-0378">Hydrolase</keyword>
<comment type="caution">
    <text evidence="12">The sequence shown here is derived from an EMBL/GenBank/DDBJ whole genome shotgun (WGS) entry which is preliminary data.</text>
</comment>
<dbReference type="GO" id="GO:0004623">
    <property type="term" value="F:phospholipase A2 activity"/>
    <property type="evidence" value="ECO:0007669"/>
    <property type="project" value="TreeGrafter"/>
</dbReference>
<accession>A0A5B0MHP1</accession>
<dbReference type="GO" id="GO:0005829">
    <property type="term" value="C:cytosol"/>
    <property type="evidence" value="ECO:0007669"/>
    <property type="project" value="TreeGrafter"/>
</dbReference>
<evidence type="ECO:0000313" key="13">
    <source>
        <dbReference type="Proteomes" id="UP000324748"/>
    </source>
</evidence>
<dbReference type="OrthoDB" id="4084751at2759"/>
<dbReference type="GO" id="GO:0046475">
    <property type="term" value="P:glycerophospholipid catabolic process"/>
    <property type="evidence" value="ECO:0007669"/>
    <property type="project" value="TreeGrafter"/>
</dbReference>
<dbReference type="PROSITE" id="PS51210">
    <property type="entry name" value="PLA2C"/>
    <property type="match status" value="1"/>
</dbReference>
<dbReference type="Gene3D" id="3.40.1090.10">
    <property type="entry name" value="Cytosolic phospholipase A2 catalytic domain"/>
    <property type="match status" value="1"/>
</dbReference>
<keyword evidence="5 8" id="KW-0442">Lipid degradation</keyword>
<keyword evidence="6 8" id="KW-0443">Lipid metabolism</keyword>
<evidence type="ECO:0000313" key="12">
    <source>
        <dbReference type="EMBL" id="KAA1075659.1"/>
    </source>
</evidence>
<dbReference type="SUPFAM" id="SSF52151">
    <property type="entry name" value="FabD/lysophospholipase-like"/>
    <property type="match status" value="1"/>
</dbReference>
<evidence type="ECO:0000256" key="3">
    <source>
        <dbReference type="ARBA" id="ARBA00022729"/>
    </source>
</evidence>
<evidence type="ECO:0000256" key="9">
    <source>
        <dbReference type="RuleBase" id="RU362103"/>
    </source>
</evidence>
<dbReference type="Pfam" id="PF01735">
    <property type="entry name" value="PLA2_B"/>
    <property type="match status" value="1"/>
</dbReference>
<organism evidence="12 14">
    <name type="scientific">Puccinia graminis f. sp. tritici</name>
    <dbReference type="NCBI Taxonomy" id="56615"/>
    <lineage>
        <taxon>Eukaryota</taxon>
        <taxon>Fungi</taxon>
        <taxon>Dikarya</taxon>
        <taxon>Basidiomycota</taxon>
        <taxon>Pucciniomycotina</taxon>
        <taxon>Pucciniomycetes</taxon>
        <taxon>Pucciniales</taxon>
        <taxon>Pucciniaceae</taxon>
        <taxon>Puccinia</taxon>
    </lineage>
</organism>
<protein>
    <recommendedName>
        <fullName evidence="2 9">Lysophospholipase</fullName>
        <ecNumber evidence="2 9">3.1.1.5</ecNumber>
    </recommendedName>
</protein>
<dbReference type="Proteomes" id="UP000324748">
    <property type="component" value="Unassembled WGS sequence"/>
</dbReference>
<evidence type="ECO:0000256" key="6">
    <source>
        <dbReference type="ARBA" id="ARBA00023098"/>
    </source>
</evidence>
<evidence type="ECO:0000259" key="10">
    <source>
        <dbReference type="PROSITE" id="PS51210"/>
    </source>
</evidence>
<feature type="domain" description="PLA2c" evidence="10">
    <location>
        <begin position="48"/>
        <end position="632"/>
    </location>
</feature>
<dbReference type="AlphaFoldDB" id="A0A5B0MHP1"/>
<evidence type="ECO:0000256" key="5">
    <source>
        <dbReference type="ARBA" id="ARBA00022963"/>
    </source>
</evidence>
<name>A0A5B0MHP1_PUCGR</name>
<dbReference type="Proteomes" id="UP000325313">
    <property type="component" value="Unassembled WGS sequence"/>
</dbReference>
<dbReference type="PANTHER" id="PTHR10728">
    <property type="entry name" value="CYTOSOLIC PHOSPHOLIPASE A2"/>
    <property type="match status" value="1"/>
</dbReference>
<evidence type="ECO:0000256" key="4">
    <source>
        <dbReference type="ARBA" id="ARBA00022801"/>
    </source>
</evidence>
<keyword evidence="7" id="KW-0325">Glycoprotein</keyword>